<accession>A0A084T2E4</accession>
<dbReference type="Gene3D" id="2.40.170.20">
    <property type="entry name" value="TonB-dependent receptor, beta-barrel domain"/>
    <property type="match status" value="1"/>
</dbReference>
<dbReference type="EMBL" id="JPMI01000003">
    <property type="protein sequence ID" value="KFA94879.1"/>
    <property type="molecule type" value="Genomic_DNA"/>
</dbReference>
<protein>
    <submittedName>
        <fullName evidence="9">TonB-dependent receptor</fullName>
    </submittedName>
</protein>
<dbReference type="SUPFAM" id="SSF56935">
    <property type="entry name" value="Porins"/>
    <property type="match status" value="1"/>
</dbReference>
<evidence type="ECO:0000256" key="3">
    <source>
        <dbReference type="ARBA" id="ARBA00023237"/>
    </source>
</evidence>
<dbReference type="AlphaFoldDB" id="A0A084T2E4"/>
<evidence type="ECO:0000256" key="4">
    <source>
        <dbReference type="RuleBase" id="RU003357"/>
    </source>
</evidence>
<sequence length="982" mass="105964">MVRSPVLSLHSLRAALAALTLLAAPVLAQAPVSEGSSPAASPVSQVDADSTQHPHPDPLPGGEGGVGTAPAPVDAAAARDPHPDPLPEGEGEMAESATPPPGFTGVYGQVTDAQTQETLIEATVKVVNGGQKSVLTDIDGNYQLALPPGKYDLRVFYDVYEGRRITGVIVEQGKATRLDVQLSADAGAVQEVVVEARADRRAEGALLQERKKAAAVSDSISSQEIARTPDSSASDAVKRVVSVTVVDGRFMLLRGLGGRYSVTLLNGALLPSPEPDEPSVPLDLFPTSLLANLNVVKSYTSDLPGTFGGGTLLIETNTYPSKFEFKPRITFSGDSVSTFQQRNTHPGSFLEALSFAGPDRHLPSGLPQGERMGSAAGTWQSFPNIWSARQSTALPNMGLGASLGDTLRFGNSRLGYLATVNYGHKESVRVSEFARADMPVGQLQAQDATRAVQGTEGATLSALASVGYQFDRDNELTFFSLYTRGTDSNTFTSRGVNNGRSETFESTRLQFVSRALSFNQVRGFHRLNTLADAELDWQANFSRVDRDEPDTRDTLYSDDLGSPTGKFAFPNQPNSGERFFGTLGETSTGGSASLTLPFSDLRLKAGGLAQVSLRDFEARRFRYQLTDDPVDTSLPPEELFASSNLGTGIRMRETTRGDDAYDAYLGVFAGFVTADYKPVEPLRLVGGVRVEQSLQQLTAHSPFDTSPTASTHASYLDVLPAFNAVYALRPDMNLRAGYSYTLARPTFRELAPFIFFDFVRRRNVSGNPNLLETRIHNLDTRLEWFVGENEVLAASVFYKNFQSPIERILRYSGDMGFENADGANSFGAELEARASLGRITPALSNFRAAANLTLIQSNIVLTDPEKLGAQTNSRRPMQGQSPYVINLNLGYDRPESGTEVAVLYNVYGPRISEVGLNPLPDVYERPFHRVDLSVSQKLGNGLQLKLTGSNLLDSAVVLDQGGITILKYRPGIAFSAALGWTL</sequence>
<dbReference type="InterPro" id="IPR000531">
    <property type="entry name" value="Beta-barrel_TonB"/>
</dbReference>
<feature type="domain" description="TonB-dependent receptor plug" evidence="8">
    <location>
        <begin position="212"/>
        <end position="307"/>
    </location>
</feature>
<comment type="caution">
    <text evidence="9">The sequence shown here is derived from an EMBL/GenBank/DDBJ whole genome shotgun (WGS) entry which is preliminary data.</text>
</comment>
<evidence type="ECO:0000256" key="5">
    <source>
        <dbReference type="SAM" id="MobiDB-lite"/>
    </source>
</evidence>
<organism evidence="9 10">
    <name type="scientific">Archangium violaceum Cb vi76</name>
    <dbReference type="NCBI Taxonomy" id="1406225"/>
    <lineage>
        <taxon>Bacteria</taxon>
        <taxon>Pseudomonadati</taxon>
        <taxon>Myxococcota</taxon>
        <taxon>Myxococcia</taxon>
        <taxon>Myxococcales</taxon>
        <taxon>Cystobacterineae</taxon>
        <taxon>Archangiaceae</taxon>
        <taxon>Archangium</taxon>
    </lineage>
</organism>
<keyword evidence="6" id="KW-0732">Signal</keyword>
<feature type="chain" id="PRO_5001782280" evidence="6">
    <location>
        <begin position="31"/>
        <end position="982"/>
    </location>
</feature>
<dbReference type="SUPFAM" id="SSF49464">
    <property type="entry name" value="Carboxypeptidase regulatory domain-like"/>
    <property type="match status" value="1"/>
</dbReference>
<dbReference type="PANTHER" id="PTHR40980:SF5">
    <property type="entry name" value="TONB-DEPENDENT RECEPTOR"/>
    <property type="match status" value="1"/>
</dbReference>
<keyword evidence="2 4" id="KW-0472">Membrane</keyword>
<dbReference type="GO" id="GO:0009279">
    <property type="term" value="C:cell outer membrane"/>
    <property type="evidence" value="ECO:0007669"/>
    <property type="project" value="UniProtKB-SubCell"/>
</dbReference>
<comment type="similarity">
    <text evidence="4">Belongs to the TonB-dependent receptor family.</text>
</comment>
<dbReference type="InterPro" id="IPR037066">
    <property type="entry name" value="Plug_dom_sf"/>
</dbReference>
<keyword evidence="9" id="KW-0675">Receptor</keyword>
<evidence type="ECO:0000259" key="7">
    <source>
        <dbReference type="Pfam" id="PF00593"/>
    </source>
</evidence>
<dbReference type="Gene3D" id="2.170.130.10">
    <property type="entry name" value="TonB-dependent receptor, plug domain"/>
    <property type="match status" value="1"/>
</dbReference>
<keyword evidence="4" id="KW-0798">TonB box</keyword>
<gene>
    <name evidence="9" type="ORF">Q664_00565</name>
</gene>
<evidence type="ECO:0000313" key="9">
    <source>
        <dbReference type="EMBL" id="KFA94879.1"/>
    </source>
</evidence>
<dbReference type="Pfam" id="PF00593">
    <property type="entry name" value="TonB_dep_Rec_b-barrel"/>
    <property type="match status" value="1"/>
</dbReference>
<evidence type="ECO:0000256" key="6">
    <source>
        <dbReference type="SAM" id="SignalP"/>
    </source>
</evidence>
<feature type="domain" description="TonB-dependent receptor-like beta-barrel" evidence="7">
    <location>
        <begin position="472"/>
        <end position="951"/>
    </location>
</feature>
<evidence type="ECO:0000256" key="1">
    <source>
        <dbReference type="ARBA" id="ARBA00004442"/>
    </source>
</evidence>
<feature type="signal peptide" evidence="6">
    <location>
        <begin position="1"/>
        <end position="30"/>
    </location>
</feature>
<evidence type="ECO:0000256" key="2">
    <source>
        <dbReference type="ARBA" id="ARBA00023136"/>
    </source>
</evidence>
<evidence type="ECO:0000259" key="8">
    <source>
        <dbReference type="Pfam" id="PF07715"/>
    </source>
</evidence>
<feature type="region of interest" description="Disordered" evidence="5">
    <location>
        <begin position="32"/>
        <end position="106"/>
    </location>
</feature>
<name>A0A084T2E4_9BACT</name>
<dbReference type="Pfam" id="PF07715">
    <property type="entry name" value="Plug"/>
    <property type="match status" value="1"/>
</dbReference>
<proteinExistence type="inferred from homology"/>
<dbReference type="Gene3D" id="2.60.40.1120">
    <property type="entry name" value="Carboxypeptidase-like, regulatory domain"/>
    <property type="match status" value="1"/>
</dbReference>
<dbReference type="Proteomes" id="UP000028547">
    <property type="component" value="Unassembled WGS sequence"/>
</dbReference>
<reference evidence="9 10" key="1">
    <citation type="submission" date="2014-07" db="EMBL/GenBank/DDBJ databases">
        <title>Draft Genome Sequence of Gephyronic Acid Producer, Cystobacter violaceus Strain Cb vi76.</title>
        <authorList>
            <person name="Stevens D.C."/>
            <person name="Young J."/>
            <person name="Carmichael R."/>
            <person name="Tan J."/>
            <person name="Taylor R.E."/>
        </authorList>
    </citation>
    <scope>NUCLEOTIDE SEQUENCE [LARGE SCALE GENOMIC DNA]</scope>
    <source>
        <strain evidence="9 10">Cb vi76</strain>
    </source>
</reference>
<feature type="compositionally biased region" description="Polar residues" evidence="5">
    <location>
        <begin position="34"/>
        <end position="49"/>
    </location>
</feature>
<comment type="subcellular location">
    <subcellularLocation>
        <location evidence="1 4">Cell outer membrane</location>
    </subcellularLocation>
</comment>
<evidence type="ECO:0000313" key="10">
    <source>
        <dbReference type="Proteomes" id="UP000028547"/>
    </source>
</evidence>
<dbReference type="Pfam" id="PF13620">
    <property type="entry name" value="CarboxypepD_reg"/>
    <property type="match status" value="1"/>
</dbReference>
<dbReference type="InterPro" id="IPR012910">
    <property type="entry name" value="Plug_dom"/>
</dbReference>
<keyword evidence="3" id="KW-0998">Cell outer membrane</keyword>
<dbReference type="InterPro" id="IPR008969">
    <property type="entry name" value="CarboxyPept-like_regulatory"/>
</dbReference>
<dbReference type="InterPro" id="IPR036942">
    <property type="entry name" value="Beta-barrel_TonB_sf"/>
</dbReference>
<dbReference type="PANTHER" id="PTHR40980">
    <property type="entry name" value="PLUG DOMAIN-CONTAINING PROTEIN"/>
    <property type="match status" value="1"/>
</dbReference>